<sequence>MMDWLLQFAQPSKTRDSWTEQPHSTPLVDGDDRPLTVRDVGDLLRGQYAIITGGKSRDGCPIITLPDKGNFCDLSEEDHAKLMTYLTSVPPLQDGDLGFVLIIDRRNDKWTSVKTAFVRIANFFPGLISAVYVLRPTSFLQKAISEVSCKVFKDEFKFKVVVCAGDSELHEHVDRDQLTEDLGGTASYCHDAWLEQRIALERFSASTHEIGTALRGFTQRLQEVELPSDVAQAQEQLAIQAAEYAVLKDDLLSATRHGESLLACIRKSNANANAQSCSDGREPANPDTSKSSALKSSPAIKDRGLSKPDQHMNGHGTDIAVGSGYSTVDQLTYVSAVQRLLVQLDETEATFDEFWQQQHARLTQCLQLQRFEAQFKDILCELKCRLQEAEALPSVASTTQQAQDRLDNTHRFNDSVRNVLQRAADVRSSGQHLIACQHYAVDSINPKCGELAKRKQELEDLVALKCKTLERCFALHQAADRASAWCSEGAELLAATQLERCSGLEAAAHSLRRLDKLCAVAPHAHLARTTDLFSEYEDVILPDTRVILQQIVKSVEDVTLLCEQRKSALKKLSVQLSRPPPVASAGGVSVSPDHGRSIHFQTHQKPLMRNGSEGSLMHNGAHPGVMADTLSLGGRLSDDSSPCVMEGNGAGKGKRSLVLKELLDTEKIYVSELCSVLRGYKDDMMNPDMQHLIPIQLYGRSDILFGNLEQIYLFHNDVFLRDLENCIDTPELIGLCFVQRKESFHHLYSLYCQNKPASEDLRRQVGDNNLFFSECQRRLQHKLPLGAYLLKPVQRITKYQLLLKDLLQCVEGNDGRDALQEGVDTMLAVLKCLNDSMHQVAITAFPGSLTELGKLLMQGPFSVWVENKRVLRELRIKPAQRHLFLYEKALLFTKKTGKDNDKASYQFKCALKMSQVGLTESVRGNKGDMRKFEVWLQGRQEVYTILAPSLDVKDLWVKEIKRVLLEQFEYLKGENIKQYSARMHKGSSLNGVRPPQSPTAQHRALRQTASWEVSVLSNGAALPSSNSNLDAGVGLGPMMSMTGVKTGRAGSRTSLVSGLDVTEERLTQDEDDHNWSSEYSASEEEDDHEIFSGGHEMSSKFLVLADYTAMGPSEVSLREGDLVELVKVGCAGWWYVRVCSVLYEGWAPAAYLERVLKKAKGSTPSVSSQESSSGLHHATSRTSVASLSSKSEDAACEKWTA</sequence>
<evidence type="ECO:0000259" key="12">
    <source>
        <dbReference type="PROSITE" id="PS50191"/>
    </source>
</evidence>
<dbReference type="InterPro" id="IPR036028">
    <property type="entry name" value="SH3-like_dom_sf"/>
</dbReference>
<dbReference type="InterPro" id="IPR035899">
    <property type="entry name" value="DBL_dom_sf"/>
</dbReference>
<dbReference type="RefSeq" id="XP_018019230.1">
    <property type="nucleotide sequence ID" value="XM_018163741.2"/>
</dbReference>
<dbReference type="Pfam" id="PF22697">
    <property type="entry name" value="SOS1_NGEF_PH"/>
    <property type="match status" value="1"/>
</dbReference>
<dbReference type="GeneID" id="108675715"/>
<organism evidence="13 14">
    <name type="scientific">Hyalella azteca</name>
    <name type="common">Amphipod</name>
    <dbReference type="NCBI Taxonomy" id="294128"/>
    <lineage>
        <taxon>Eukaryota</taxon>
        <taxon>Metazoa</taxon>
        <taxon>Ecdysozoa</taxon>
        <taxon>Arthropoda</taxon>
        <taxon>Crustacea</taxon>
        <taxon>Multicrustacea</taxon>
        <taxon>Malacostraca</taxon>
        <taxon>Eumalacostraca</taxon>
        <taxon>Peracarida</taxon>
        <taxon>Amphipoda</taxon>
        <taxon>Senticaudata</taxon>
        <taxon>Talitrida</taxon>
        <taxon>Talitroidea</taxon>
        <taxon>Hyalellidae</taxon>
        <taxon>Hyalella</taxon>
    </lineage>
</organism>
<dbReference type="Pfam" id="PF00018">
    <property type="entry name" value="SH3_1"/>
    <property type="match status" value="1"/>
</dbReference>
<dbReference type="PANTHER" id="PTHR22826:SF211">
    <property type="entry name" value="LD43457P"/>
    <property type="match status" value="1"/>
</dbReference>
<evidence type="ECO:0000256" key="3">
    <source>
        <dbReference type="ARBA" id="ARBA00022490"/>
    </source>
</evidence>
<dbReference type="Gene3D" id="2.30.29.30">
    <property type="entry name" value="Pleckstrin-homology domain (PH domain)/Phosphotyrosine-binding domain (PTB)"/>
    <property type="match status" value="1"/>
</dbReference>
<keyword evidence="2 7" id="KW-0728">SH3 domain</keyword>
<feature type="compositionally biased region" description="Low complexity" evidence="8">
    <location>
        <begin position="1162"/>
        <end position="1173"/>
    </location>
</feature>
<dbReference type="CDD" id="cd11856">
    <property type="entry name" value="SH3_p47phox_like"/>
    <property type="match status" value="1"/>
</dbReference>
<feature type="compositionally biased region" description="Polar residues" evidence="8">
    <location>
        <begin position="1180"/>
        <end position="1189"/>
    </location>
</feature>
<dbReference type="GO" id="GO:0005085">
    <property type="term" value="F:guanyl-nucleotide exchange factor activity"/>
    <property type="evidence" value="ECO:0007669"/>
    <property type="project" value="UniProtKB-KW"/>
</dbReference>
<dbReference type="InterPro" id="IPR056466">
    <property type="entry name" value="Spectrin_DBS"/>
</dbReference>
<protein>
    <submittedName>
        <fullName evidence="14">Guanine nucleotide exchange factor DBS isoform X1</fullName>
    </submittedName>
</protein>
<dbReference type="InterPro" id="IPR051336">
    <property type="entry name" value="RhoGEF_Guanine_NuclExch_SF"/>
</dbReference>
<dbReference type="SUPFAM" id="SSF46966">
    <property type="entry name" value="Spectrin repeat"/>
    <property type="match status" value="1"/>
</dbReference>
<reference evidence="14" key="1">
    <citation type="submission" date="2025-08" db="UniProtKB">
        <authorList>
            <consortium name="RefSeq"/>
        </authorList>
    </citation>
    <scope>IDENTIFICATION</scope>
    <source>
        <tissue evidence="14">Whole organism</tissue>
    </source>
</reference>
<gene>
    <name evidence="14" type="primary">LOC108675715</name>
</gene>
<dbReference type="SMART" id="SM00326">
    <property type="entry name" value="SH3"/>
    <property type="match status" value="1"/>
</dbReference>
<dbReference type="InterPro" id="IPR011993">
    <property type="entry name" value="PH-like_dom_sf"/>
</dbReference>
<dbReference type="Gene3D" id="2.30.30.40">
    <property type="entry name" value="SH3 Domains"/>
    <property type="match status" value="1"/>
</dbReference>
<feature type="compositionally biased region" description="Basic and acidic residues" evidence="8">
    <location>
        <begin position="300"/>
        <end position="312"/>
    </location>
</feature>
<dbReference type="Pfam" id="PF00621">
    <property type="entry name" value="RhoGEF"/>
    <property type="match status" value="1"/>
</dbReference>
<dbReference type="OrthoDB" id="10004999at2759"/>
<evidence type="ECO:0000259" key="11">
    <source>
        <dbReference type="PROSITE" id="PS50010"/>
    </source>
</evidence>
<dbReference type="SUPFAM" id="SSF50729">
    <property type="entry name" value="PH domain-like"/>
    <property type="match status" value="1"/>
</dbReference>
<dbReference type="CDD" id="cd00160">
    <property type="entry name" value="RhoGEF"/>
    <property type="match status" value="1"/>
</dbReference>
<dbReference type="AlphaFoldDB" id="A0A8B7NZU3"/>
<dbReference type="SMART" id="SM00325">
    <property type="entry name" value="RhoGEF"/>
    <property type="match status" value="1"/>
</dbReference>
<comment type="similarity">
    <text evidence="6">Belongs to the MCF2 family.</text>
</comment>
<dbReference type="InterPro" id="IPR018159">
    <property type="entry name" value="Spectrin/alpha-actinin"/>
</dbReference>
<dbReference type="Gene3D" id="1.20.58.60">
    <property type="match status" value="1"/>
</dbReference>
<dbReference type="OMA" id="KGIVFCK"/>
<dbReference type="InterPro" id="IPR055251">
    <property type="entry name" value="SOS1_NGEF_PH"/>
</dbReference>
<feature type="domain" description="DH" evidence="11">
    <location>
        <begin position="654"/>
        <end position="836"/>
    </location>
</feature>
<dbReference type="InterPro" id="IPR036865">
    <property type="entry name" value="CRAL-TRIO_dom_sf"/>
</dbReference>
<dbReference type="SMART" id="SM00233">
    <property type="entry name" value="PH"/>
    <property type="match status" value="1"/>
</dbReference>
<evidence type="ECO:0000256" key="8">
    <source>
        <dbReference type="SAM" id="MobiDB-lite"/>
    </source>
</evidence>
<dbReference type="PROSITE" id="PS50191">
    <property type="entry name" value="CRAL_TRIO"/>
    <property type="match status" value="1"/>
</dbReference>
<dbReference type="PROSITE" id="PS50002">
    <property type="entry name" value="SH3"/>
    <property type="match status" value="1"/>
</dbReference>
<dbReference type="InterPro" id="IPR001452">
    <property type="entry name" value="SH3_domain"/>
</dbReference>
<proteinExistence type="inferred from homology"/>
<evidence type="ECO:0000259" key="10">
    <source>
        <dbReference type="PROSITE" id="PS50003"/>
    </source>
</evidence>
<evidence type="ECO:0000256" key="1">
    <source>
        <dbReference type="ARBA" id="ARBA00004496"/>
    </source>
</evidence>
<evidence type="ECO:0000256" key="2">
    <source>
        <dbReference type="ARBA" id="ARBA00022443"/>
    </source>
</evidence>
<dbReference type="SUPFAM" id="SSF52087">
    <property type="entry name" value="CRAL/TRIO domain"/>
    <property type="match status" value="1"/>
</dbReference>
<dbReference type="CDD" id="cd00170">
    <property type="entry name" value="SEC14"/>
    <property type="match status" value="1"/>
</dbReference>
<comment type="subcellular location">
    <subcellularLocation>
        <location evidence="1">Cytoplasm</location>
    </subcellularLocation>
</comment>
<dbReference type="Pfam" id="PF23289">
    <property type="entry name" value="Spectrin_5"/>
    <property type="match status" value="1"/>
</dbReference>
<keyword evidence="5" id="KW-0344">Guanine-nucleotide releasing factor</keyword>
<evidence type="ECO:0000256" key="6">
    <source>
        <dbReference type="ARBA" id="ARBA00049987"/>
    </source>
</evidence>
<dbReference type="InterPro" id="IPR001251">
    <property type="entry name" value="CRAL-TRIO_dom"/>
</dbReference>
<dbReference type="SUPFAM" id="SSF50044">
    <property type="entry name" value="SH3-domain"/>
    <property type="match status" value="1"/>
</dbReference>
<dbReference type="InterPro" id="IPR001849">
    <property type="entry name" value="PH_domain"/>
</dbReference>
<evidence type="ECO:0000259" key="9">
    <source>
        <dbReference type="PROSITE" id="PS50002"/>
    </source>
</evidence>
<dbReference type="PROSITE" id="PS50003">
    <property type="entry name" value="PH_DOMAIN"/>
    <property type="match status" value="1"/>
</dbReference>
<dbReference type="GO" id="GO:0005737">
    <property type="term" value="C:cytoplasm"/>
    <property type="evidence" value="ECO:0007669"/>
    <property type="project" value="UniProtKB-SubCell"/>
</dbReference>
<dbReference type="PROSITE" id="PS50010">
    <property type="entry name" value="DH_2"/>
    <property type="match status" value="1"/>
</dbReference>
<keyword evidence="4" id="KW-0597">Phosphoprotein</keyword>
<dbReference type="Gene3D" id="3.40.525.10">
    <property type="entry name" value="CRAL-TRIO lipid binding domain"/>
    <property type="match status" value="1"/>
</dbReference>
<dbReference type="SMART" id="SM00516">
    <property type="entry name" value="SEC14"/>
    <property type="match status" value="1"/>
</dbReference>
<feature type="compositionally biased region" description="Basic and acidic residues" evidence="8">
    <location>
        <begin position="1190"/>
        <end position="1201"/>
    </location>
</feature>
<feature type="domain" description="PH" evidence="10">
    <location>
        <begin position="848"/>
        <end position="965"/>
    </location>
</feature>
<dbReference type="Gene3D" id="1.20.900.10">
    <property type="entry name" value="Dbl homology (DH) domain"/>
    <property type="match status" value="1"/>
</dbReference>
<feature type="compositionally biased region" description="Polar residues" evidence="8">
    <location>
        <begin position="286"/>
        <end position="295"/>
    </location>
</feature>
<dbReference type="SUPFAM" id="SSF48065">
    <property type="entry name" value="DBL homology domain (DH-domain)"/>
    <property type="match status" value="1"/>
</dbReference>
<evidence type="ECO:0000256" key="7">
    <source>
        <dbReference type="PROSITE-ProRule" id="PRU00192"/>
    </source>
</evidence>
<dbReference type="FunFam" id="2.30.29.30:FF:000078">
    <property type="entry name" value="Guanine nucleotide exchange factor DBS"/>
    <property type="match status" value="1"/>
</dbReference>
<dbReference type="InterPro" id="IPR000219">
    <property type="entry name" value="DH_dom"/>
</dbReference>
<name>A0A8B7NZU3_HYAAZ</name>
<keyword evidence="13" id="KW-1185">Reference proteome</keyword>
<keyword evidence="3" id="KW-0963">Cytoplasm</keyword>
<evidence type="ECO:0000256" key="4">
    <source>
        <dbReference type="ARBA" id="ARBA00022553"/>
    </source>
</evidence>
<dbReference type="SMART" id="SM00150">
    <property type="entry name" value="SPEC"/>
    <property type="match status" value="1"/>
</dbReference>
<evidence type="ECO:0000313" key="13">
    <source>
        <dbReference type="Proteomes" id="UP000694843"/>
    </source>
</evidence>
<feature type="region of interest" description="Disordered" evidence="8">
    <location>
        <begin position="273"/>
        <end position="317"/>
    </location>
</feature>
<dbReference type="Pfam" id="PF13716">
    <property type="entry name" value="CRAL_TRIO_2"/>
    <property type="match status" value="1"/>
</dbReference>
<evidence type="ECO:0000313" key="14">
    <source>
        <dbReference type="RefSeq" id="XP_018019230.1"/>
    </source>
</evidence>
<feature type="region of interest" description="Disordered" evidence="8">
    <location>
        <begin position="1162"/>
        <end position="1201"/>
    </location>
</feature>
<evidence type="ECO:0000256" key="5">
    <source>
        <dbReference type="ARBA" id="ARBA00022658"/>
    </source>
</evidence>
<dbReference type="KEGG" id="hazt:108675715"/>
<feature type="domain" description="SH3" evidence="9">
    <location>
        <begin position="1096"/>
        <end position="1157"/>
    </location>
</feature>
<accession>A0A8B7NZU3</accession>
<dbReference type="Proteomes" id="UP000694843">
    <property type="component" value="Unplaced"/>
</dbReference>
<feature type="domain" description="CRAL-TRIO" evidence="12">
    <location>
        <begin position="29"/>
        <end position="190"/>
    </location>
</feature>
<feature type="region of interest" description="Disordered" evidence="8">
    <location>
        <begin position="1066"/>
        <end position="1085"/>
    </location>
</feature>
<dbReference type="PANTHER" id="PTHR22826">
    <property type="entry name" value="RHO GUANINE EXCHANGE FACTOR-RELATED"/>
    <property type="match status" value="1"/>
</dbReference>